<sequence>MANNITSQAFTSDTKQESQRQLSDSRTPTNYFILFEHSLSTSSNDIGFHEYLGTRSRNHHHQQKLHLPQVRNNQETGSSGTPEEFSNCIKEVLNSIPYDELSSYLISVRTGVSYFFSRRFRFNNMYSINEIQDLIKKKIPTTNGKYYYSPRENYSNQRDDTLRSAFCNVKPISQPREFVEKLEKYNFKVNQQKHVYRVYLQTDDHQTHICTIDPALNYSIVEFSKDFQRTSNIDFIRDRRSSRFQKSKTYDDVFDFRIQFQYNPCTRRDQMATMEYELRQQFPSLSSDFKNENILQPLNNDFIDDQELSICKELCPYVRFIRRDFGDVYQNDGNDELFENFTIFLESSAEYQINRELCTCKRQLDTHGLVYARLDLSTMMSSNVIDEELLILKLWNMGEGLTTIAGQFTTDETQQSTIYHTADGNQYTAHDEALVQRILKQSNLQSILGLNRNATDNEIVQSFNCLQDRFGTKWNSIQGGRFASEKLDTLYKNYFNEPT</sequence>
<feature type="region of interest" description="Disordered" evidence="1">
    <location>
        <begin position="1"/>
        <end position="24"/>
    </location>
</feature>
<dbReference type="AlphaFoldDB" id="A0A815P321"/>
<feature type="compositionally biased region" description="Polar residues" evidence="1">
    <location>
        <begin position="70"/>
        <end position="81"/>
    </location>
</feature>
<evidence type="ECO:0000313" key="5">
    <source>
        <dbReference type="Proteomes" id="UP000663834"/>
    </source>
</evidence>
<evidence type="ECO:0000256" key="1">
    <source>
        <dbReference type="SAM" id="MobiDB-lite"/>
    </source>
</evidence>
<evidence type="ECO:0000313" key="4">
    <source>
        <dbReference type="EMBL" id="CAF3879177.1"/>
    </source>
</evidence>
<dbReference type="EMBL" id="CAJOBH010001898">
    <property type="protein sequence ID" value="CAF3879177.1"/>
    <property type="molecule type" value="Genomic_DNA"/>
</dbReference>
<accession>A0A815P321</accession>
<evidence type="ECO:0000313" key="2">
    <source>
        <dbReference type="EMBL" id="CAF1068513.1"/>
    </source>
</evidence>
<proteinExistence type="predicted"/>
<reference evidence="3" key="1">
    <citation type="submission" date="2021-02" db="EMBL/GenBank/DDBJ databases">
        <authorList>
            <person name="Nowell W R."/>
        </authorList>
    </citation>
    <scope>NUCLEOTIDE SEQUENCE</scope>
</reference>
<dbReference type="Proteomes" id="UP000663855">
    <property type="component" value="Unassembled WGS sequence"/>
</dbReference>
<protein>
    <submittedName>
        <fullName evidence="3">Uncharacterized protein</fullName>
    </submittedName>
</protein>
<comment type="caution">
    <text evidence="3">The sequence shown here is derived from an EMBL/GenBank/DDBJ whole genome shotgun (WGS) entry which is preliminary data.</text>
</comment>
<dbReference type="OrthoDB" id="10049644at2759"/>
<gene>
    <name evidence="4" type="ORF">BYL167_LOCUS7351</name>
    <name evidence="2" type="ORF">CJN711_LOCUS5589</name>
    <name evidence="3" type="ORF">KQP761_LOCUS11637</name>
</gene>
<dbReference type="Proteomes" id="UP000681967">
    <property type="component" value="Unassembled WGS sequence"/>
</dbReference>
<organism evidence="3 5">
    <name type="scientific">Rotaria magnacalcarata</name>
    <dbReference type="NCBI Taxonomy" id="392030"/>
    <lineage>
        <taxon>Eukaryota</taxon>
        <taxon>Metazoa</taxon>
        <taxon>Spiralia</taxon>
        <taxon>Gnathifera</taxon>
        <taxon>Rotifera</taxon>
        <taxon>Eurotatoria</taxon>
        <taxon>Bdelloidea</taxon>
        <taxon>Philodinida</taxon>
        <taxon>Philodinidae</taxon>
        <taxon>Rotaria</taxon>
    </lineage>
</organism>
<dbReference type="Proteomes" id="UP000663834">
    <property type="component" value="Unassembled WGS sequence"/>
</dbReference>
<dbReference type="EMBL" id="CAJNOW010005210">
    <property type="protein sequence ID" value="CAF1443495.1"/>
    <property type="molecule type" value="Genomic_DNA"/>
</dbReference>
<feature type="region of interest" description="Disordered" evidence="1">
    <location>
        <begin position="57"/>
        <end position="84"/>
    </location>
</feature>
<dbReference type="EMBL" id="CAJNOV010001564">
    <property type="protein sequence ID" value="CAF1068513.1"/>
    <property type="molecule type" value="Genomic_DNA"/>
</dbReference>
<evidence type="ECO:0000313" key="3">
    <source>
        <dbReference type="EMBL" id="CAF1443495.1"/>
    </source>
</evidence>
<name>A0A815P321_9BILA</name>